<dbReference type="PROSITE" id="PS50076">
    <property type="entry name" value="DNAJ_2"/>
    <property type="match status" value="1"/>
</dbReference>
<dbReference type="OrthoDB" id="10250354at2759"/>
<proteinExistence type="predicted"/>
<gene>
    <name evidence="4" type="ORF">PENSTE_c012G10229</name>
</gene>
<dbReference type="PANTHER" id="PTHR44873:SF1">
    <property type="entry name" value="DNAJ HOMOLOG SUBFAMILY C MEMBER 30, MITOCHONDRIAL"/>
    <property type="match status" value="1"/>
</dbReference>
<keyword evidence="2" id="KW-1133">Transmembrane helix</keyword>
<dbReference type="EMBL" id="MLKD01000012">
    <property type="protein sequence ID" value="OQE21059.1"/>
    <property type="molecule type" value="Genomic_DNA"/>
</dbReference>
<reference evidence="5" key="1">
    <citation type="journal article" date="2017" name="Nat. Microbiol.">
        <title>Global analysis of biosynthetic gene clusters reveals vast potential of secondary metabolite production in Penicillium species.</title>
        <authorList>
            <person name="Nielsen J.C."/>
            <person name="Grijseels S."/>
            <person name="Prigent S."/>
            <person name="Ji B."/>
            <person name="Dainat J."/>
            <person name="Nielsen K.F."/>
            <person name="Frisvad J.C."/>
            <person name="Workman M."/>
            <person name="Nielsen J."/>
        </authorList>
    </citation>
    <scope>NUCLEOTIDE SEQUENCE [LARGE SCALE GENOMIC DNA]</scope>
    <source>
        <strain evidence="5">IBT 24891</strain>
    </source>
</reference>
<dbReference type="InterPro" id="IPR001623">
    <property type="entry name" value="DnaJ_domain"/>
</dbReference>
<protein>
    <recommendedName>
        <fullName evidence="3">J domain-containing protein</fullName>
    </recommendedName>
</protein>
<keyword evidence="2" id="KW-0812">Transmembrane</keyword>
<feature type="transmembrane region" description="Helical" evidence="2">
    <location>
        <begin position="341"/>
        <end position="361"/>
    </location>
</feature>
<dbReference type="InterPro" id="IPR018253">
    <property type="entry name" value="DnaJ_domain_CS"/>
</dbReference>
<evidence type="ECO:0000313" key="5">
    <source>
        <dbReference type="Proteomes" id="UP000191285"/>
    </source>
</evidence>
<feature type="compositionally biased region" description="Low complexity" evidence="1">
    <location>
        <begin position="176"/>
        <end position="190"/>
    </location>
</feature>
<dbReference type="STRING" id="303698.A0A1V6T561"/>
<dbReference type="SMART" id="SM00271">
    <property type="entry name" value="DnaJ"/>
    <property type="match status" value="1"/>
</dbReference>
<feature type="domain" description="J" evidence="3">
    <location>
        <begin position="71"/>
        <end position="169"/>
    </location>
</feature>
<evidence type="ECO:0000313" key="4">
    <source>
        <dbReference type="EMBL" id="OQE21059.1"/>
    </source>
</evidence>
<dbReference type="PRINTS" id="PR00625">
    <property type="entry name" value="JDOMAIN"/>
</dbReference>
<dbReference type="PROSITE" id="PS00636">
    <property type="entry name" value="DNAJ_1"/>
    <property type="match status" value="1"/>
</dbReference>
<keyword evidence="2" id="KW-0472">Membrane</keyword>
<dbReference type="PANTHER" id="PTHR44873">
    <property type="entry name" value="DNAJ HOMOLOG SUBFAMILY C MEMBER 30, MITOCHONDRIAL"/>
    <property type="match status" value="1"/>
</dbReference>
<evidence type="ECO:0000259" key="3">
    <source>
        <dbReference type="PROSITE" id="PS50076"/>
    </source>
</evidence>
<evidence type="ECO:0000256" key="1">
    <source>
        <dbReference type="SAM" id="MobiDB-lite"/>
    </source>
</evidence>
<comment type="caution">
    <text evidence="4">The sequence shown here is derived from an EMBL/GenBank/DDBJ whole genome shotgun (WGS) entry which is preliminary data.</text>
</comment>
<feature type="region of interest" description="Disordered" evidence="1">
    <location>
        <begin position="163"/>
        <end position="227"/>
    </location>
</feature>
<dbReference type="Proteomes" id="UP000191285">
    <property type="component" value="Unassembled WGS sequence"/>
</dbReference>
<dbReference type="SUPFAM" id="SSF46565">
    <property type="entry name" value="Chaperone J-domain"/>
    <property type="match status" value="2"/>
</dbReference>
<dbReference type="CDD" id="cd06257">
    <property type="entry name" value="DnaJ"/>
    <property type="match status" value="1"/>
</dbReference>
<dbReference type="Gene3D" id="1.10.287.110">
    <property type="entry name" value="DnaJ domain"/>
    <property type="match status" value="1"/>
</dbReference>
<name>A0A1V6T561_9EURO</name>
<evidence type="ECO:0000256" key="2">
    <source>
        <dbReference type="SAM" id="Phobius"/>
    </source>
</evidence>
<dbReference type="Pfam" id="PF00226">
    <property type="entry name" value="DnaJ"/>
    <property type="match status" value="1"/>
</dbReference>
<accession>A0A1V6T561</accession>
<dbReference type="InterPro" id="IPR036869">
    <property type="entry name" value="J_dom_sf"/>
</dbReference>
<dbReference type="AlphaFoldDB" id="A0A1V6T561"/>
<keyword evidence="5" id="KW-1185">Reference proteome</keyword>
<sequence length="373" mass="40721">MPPLRSASVIFHPAHTPSIVSPSGQPYRHRHLPGHHDTVRKRPQPLHVHSTPITFTASFTTTARRPAKEQSHYETLGLPVTASADEIKKYVTGYPLPLRPTLQIPLQAPIQSQTHLKKTTDRTFYALSLKHHPDRNRTDPSASQRFARISAAYNVLGNASKRQTYDRDNGFHHTQHAQTHPPTGSHSSHSANAPGGSYAGSRPASGLSKRRGTFTGPPPSFYAHGGYGGTGRASNEGMYRDTAFGFGNGKDAGAGFGSSWAEFTGKKRGQEIDPEDHEGFIDRNPLHHFNARAHYRTQKAEDQRRGQRRSEVFHAVMRERDGGSSSAGVGVNPGPGFKFDVASLIGFTGIILGVVCLGEYVRSPGTGKKDSKR</sequence>
<dbReference type="InterPro" id="IPR053025">
    <property type="entry name" value="Mito_ATP_Synthase-Asso"/>
</dbReference>
<organism evidence="4 5">
    <name type="scientific">Penicillium steckii</name>
    <dbReference type="NCBI Taxonomy" id="303698"/>
    <lineage>
        <taxon>Eukaryota</taxon>
        <taxon>Fungi</taxon>
        <taxon>Dikarya</taxon>
        <taxon>Ascomycota</taxon>
        <taxon>Pezizomycotina</taxon>
        <taxon>Eurotiomycetes</taxon>
        <taxon>Eurotiomycetidae</taxon>
        <taxon>Eurotiales</taxon>
        <taxon>Aspergillaceae</taxon>
        <taxon>Penicillium</taxon>
    </lineage>
</organism>